<evidence type="ECO:0000256" key="4">
    <source>
        <dbReference type="SAM" id="SignalP"/>
    </source>
</evidence>
<dbReference type="PROSITE" id="PS51257">
    <property type="entry name" value="PROKAR_LIPOPROTEIN"/>
    <property type="match status" value="1"/>
</dbReference>
<evidence type="ECO:0000313" key="8">
    <source>
        <dbReference type="Proteomes" id="UP000549343"/>
    </source>
</evidence>
<reference evidence="9" key="2">
    <citation type="journal article" date="2019" name="Int. J. Syst. Evol. Microbiol.">
        <title>The Global Catalogue of Microorganisms (GCM) 10K type strain sequencing project: providing services to taxonomists for standard genome sequencing and annotation.</title>
        <authorList>
            <consortium name="The Broad Institute Genomics Platform"/>
            <consortium name="The Broad Institute Genome Sequencing Center for Infectious Disease"/>
            <person name="Wu L."/>
            <person name="Ma J."/>
        </authorList>
    </citation>
    <scope>NUCLEOTIDE SEQUENCE [LARGE SCALE GENOMIC DNA]</scope>
    <source>
        <strain evidence="9">JCM 10667</strain>
    </source>
</reference>
<dbReference type="InterPro" id="IPR051455">
    <property type="entry name" value="Bact_solute-bind_prot3"/>
</dbReference>
<comment type="similarity">
    <text evidence="1">Belongs to the bacterial solute-binding protein 3 family.</text>
</comment>
<reference evidence="7 8" key="3">
    <citation type="submission" date="2020-08" db="EMBL/GenBank/DDBJ databases">
        <title>Sequencing the genomes of 1000 actinobacteria strains.</title>
        <authorList>
            <person name="Klenk H.-P."/>
        </authorList>
    </citation>
    <scope>NUCLEOTIDE SEQUENCE [LARGE SCALE GENOMIC DNA]</scope>
    <source>
        <strain evidence="7 8">DSM 44772</strain>
    </source>
</reference>
<dbReference type="RefSeq" id="WP_229808152.1">
    <property type="nucleotide sequence ID" value="NZ_BAAAHD010000043.1"/>
</dbReference>
<evidence type="ECO:0000256" key="3">
    <source>
        <dbReference type="ARBA" id="ARBA00022729"/>
    </source>
</evidence>
<evidence type="ECO:0000313" key="9">
    <source>
        <dbReference type="Proteomes" id="UP001501427"/>
    </source>
</evidence>
<proteinExistence type="inferred from homology"/>
<reference evidence="6" key="1">
    <citation type="journal article" date="2014" name="Int. J. Syst. Evol. Microbiol.">
        <title>Complete genome of a new Firmicutes species belonging to the dominant human colonic microbiota ('Ruminococcus bicirculans') reveals two chromosomes and a selective capacity to utilize plant glucans.</title>
        <authorList>
            <consortium name="NISC Comparative Sequencing Program"/>
            <person name="Wegmann U."/>
            <person name="Louis P."/>
            <person name="Goesmann A."/>
            <person name="Henrissat B."/>
            <person name="Duncan S.H."/>
            <person name="Flint H.J."/>
        </authorList>
    </citation>
    <scope>NUCLEOTIDE SEQUENCE</scope>
    <source>
        <strain evidence="6">JCM 10667</strain>
    </source>
</reference>
<evidence type="ECO:0000313" key="7">
    <source>
        <dbReference type="EMBL" id="MBB4776856.1"/>
    </source>
</evidence>
<dbReference type="SMART" id="SM00062">
    <property type="entry name" value="PBPb"/>
    <property type="match status" value="1"/>
</dbReference>
<dbReference type="Proteomes" id="UP001501427">
    <property type="component" value="Unassembled WGS sequence"/>
</dbReference>
<keyword evidence="3 4" id="KW-0732">Signal</keyword>
<feature type="chain" id="PRO_5039269324" evidence="4">
    <location>
        <begin position="25"/>
        <end position="288"/>
    </location>
</feature>
<evidence type="ECO:0000259" key="5">
    <source>
        <dbReference type="SMART" id="SM00062"/>
    </source>
</evidence>
<name>A0A7W7MZD2_9ACTN</name>
<dbReference type="GO" id="GO:0006865">
    <property type="term" value="P:amino acid transport"/>
    <property type="evidence" value="ECO:0007669"/>
    <property type="project" value="TreeGrafter"/>
</dbReference>
<gene>
    <name evidence="7" type="ORF">F4557_005274</name>
    <name evidence="6" type="ORF">GCM10009546_44280</name>
</gene>
<keyword evidence="9" id="KW-1185">Reference proteome</keyword>
<dbReference type="GO" id="GO:0030288">
    <property type="term" value="C:outer membrane-bounded periplasmic space"/>
    <property type="evidence" value="ECO:0007669"/>
    <property type="project" value="TreeGrafter"/>
</dbReference>
<evidence type="ECO:0000256" key="1">
    <source>
        <dbReference type="ARBA" id="ARBA00010333"/>
    </source>
</evidence>
<dbReference type="InterPro" id="IPR001638">
    <property type="entry name" value="Solute-binding_3/MltF_N"/>
</dbReference>
<dbReference type="CDD" id="cd13690">
    <property type="entry name" value="PBP2_GluB"/>
    <property type="match status" value="1"/>
</dbReference>
<dbReference type="PANTHER" id="PTHR30085">
    <property type="entry name" value="AMINO ACID ABC TRANSPORTER PERMEASE"/>
    <property type="match status" value="1"/>
</dbReference>
<dbReference type="Proteomes" id="UP000549343">
    <property type="component" value="Unassembled WGS sequence"/>
</dbReference>
<comment type="caution">
    <text evidence="7">The sequence shown here is derived from an EMBL/GenBank/DDBJ whole genome shotgun (WGS) entry which is preliminary data.</text>
</comment>
<feature type="domain" description="Solute-binding protein family 3/N-terminal" evidence="5">
    <location>
        <begin position="40"/>
        <end position="273"/>
    </location>
</feature>
<dbReference type="AlphaFoldDB" id="A0A7W7MZD2"/>
<protein>
    <submittedName>
        <fullName evidence="6">Glutamate ABC transporter substrate-binding protein</fullName>
    </submittedName>
    <submittedName>
        <fullName evidence="7">Glutamate transport system substrate-binding protein</fullName>
    </submittedName>
</protein>
<sequence>MRGRALRSPRWAAAAAAFALLAAACGTVGEATSSVAGSDGLVIGVQRDQPGLGQQIGEPADGYDSYEGFDIRMAKEIARHLKVPAANVTFRRVASKDREELIQSGAVDMVVGTYSITPERKTKVKFAGPYYVAHQDILVRKSNPASIGDLHDLAGKRLCMVPGSQSFQRVATEQSVSAVPVEAEGYTDCLNKLIAGDLDAISTDDLILAGLASEAAKKGEYMRLVNAPFSDERYGVGLRQDDVEGCEAVNEAITKMYQDGTMRLQLKRWFAPTGLDLTTTVPQFEGCI</sequence>
<organism evidence="7 8">
    <name type="scientific">Actinomadura livida</name>
    <dbReference type="NCBI Taxonomy" id="79909"/>
    <lineage>
        <taxon>Bacteria</taxon>
        <taxon>Bacillati</taxon>
        <taxon>Actinomycetota</taxon>
        <taxon>Actinomycetes</taxon>
        <taxon>Streptosporangiales</taxon>
        <taxon>Thermomonosporaceae</taxon>
        <taxon>Actinomadura</taxon>
    </lineage>
</organism>
<dbReference type="EMBL" id="BAAAHD010000043">
    <property type="protein sequence ID" value="GAA0576964.1"/>
    <property type="molecule type" value="Genomic_DNA"/>
</dbReference>
<dbReference type="GO" id="GO:0005576">
    <property type="term" value="C:extracellular region"/>
    <property type="evidence" value="ECO:0007669"/>
    <property type="project" value="TreeGrafter"/>
</dbReference>
<dbReference type="Pfam" id="PF00497">
    <property type="entry name" value="SBP_bac_3"/>
    <property type="match status" value="1"/>
</dbReference>
<dbReference type="PANTHER" id="PTHR30085:SF6">
    <property type="entry name" value="ABC TRANSPORTER GLUTAMINE-BINDING PROTEIN GLNH"/>
    <property type="match status" value="1"/>
</dbReference>
<dbReference type="EMBL" id="JACHMV010000001">
    <property type="protein sequence ID" value="MBB4776856.1"/>
    <property type="molecule type" value="Genomic_DNA"/>
</dbReference>
<dbReference type="SUPFAM" id="SSF53850">
    <property type="entry name" value="Periplasmic binding protein-like II"/>
    <property type="match status" value="1"/>
</dbReference>
<keyword evidence="2" id="KW-0813">Transport</keyword>
<dbReference type="Gene3D" id="3.40.190.10">
    <property type="entry name" value="Periplasmic binding protein-like II"/>
    <property type="match status" value="2"/>
</dbReference>
<feature type="signal peptide" evidence="4">
    <location>
        <begin position="1"/>
        <end position="24"/>
    </location>
</feature>
<reference evidence="6" key="4">
    <citation type="submission" date="2023-12" db="EMBL/GenBank/DDBJ databases">
        <authorList>
            <person name="Sun Q."/>
            <person name="Inoue M."/>
        </authorList>
    </citation>
    <scope>NUCLEOTIDE SEQUENCE</scope>
    <source>
        <strain evidence="6">JCM 10667</strain>
    </source>
</reference>
<accession>A0A7W7MZD2</accession>
<evidence type="ECO:0000256" key="2">
    <source>
        <dbReference type="ARBA" id="ARBA00022448"/>
    </source>
</evidence>
<evidence type="ECO:0000313" key="6">
    <source>
        <dbReference type="EMBL" id="GAA0576964.1"/>
    </source>
</evidence>